<proteinExistence type="predicted"/>
<accession>A0ABY5DSA9</accession>
<dbReference type="Proteomes" id="UP001056035">
    <property type="component" value="Chromosome"/>
</dbReference>
<evidence type="ECO:0000313" key="1">
    <source>
        <dbReference type="EMBL" id="UTI63967.1"/>
    </source>
</evidence>
<name>A0ABY5DSA9_9ACTN</name>
<sequence length="207" mass="22158">MSTIEQTPRLVGWRSVATGGGRNVARTHEPRVAAIDLGPAATADPHRLRPLERRLTRAATVADIYNLALGSARRRPSVRCAFVVSVDCERLSLPSGGDSPTSAAASEVAEHLAHQPYELSADDLRAIDDSDGGAADRALERIVIARLGLPLVAVGRIKLDRSTVALLVADHQATPTESDRTATAEIAALIGLALQRSFDDFWRRVAE</sequence>
<dbReference type="EMBL" id="CP098502">
    <property type="protein sequence ID" value="UTI63967.1"/>
    <property type="molecule type" value="Genomic_DNA"/>
</dbReference>
<evidence type="ECO:0000313" key="2">
    <source>
        <dbReference type="Proteomes" id="UP001056035"/>
    </source>
</evidence>
<organism evidence="1 2">
    <name type="scientific">Paraconexibacter antarcticus</name>
    <dbReference type="NCBI Taxonomy" id="2949664"/>
    <lineage>
        <taxon>Bacteria</taxon>
        <taxon>Bacillati</taxon>
        <taxon>Actinomycetota</taxon>
        <taxon>Thermoleophilia</taxon>
        <taxon>Solirubrobacterales</taxon>
        <taxon>Paraconexibacteraceae</taxon>
        <taxon>Paraconexibacter</taxon>
    </lineage>
</organism>
<dbReference type="RefSeq" id="WP_254570683.1">
    <property type="nucleotide sequence ID" value="NZ_CP098502.1"/>
</dbReference>
<evidence type="ECO:0008006" key="3">
    <source>
        <dbReference type="Google" id="ProtNLM"/>
    </source>
</evidence>
<gene>
    <name evidence="1" type="ORF">NBH00_21825</name>
</gene>
<reference evidence="1 2" key="1">
    <citation type="submission" date="2022-06" db="EMBL/GenBank/DDBJ databases">
        <title>Paraconexibacter antarcticus.</title>
        <authorList>
            <person name="Kim C.S."/>
        </authorList>
    </citation>
    <scope>NUCLEOTIDE SEQUENCE [LARGE SCALE GENOMIC DNA]</scope>
    <source>
        <strain evidence="1 2">02-257</strain>
    </source>
</reference>
<keyword evidence="2" id="KW-1185">Reference proteome</keyword>
<protein>
    <recommendedName>
        <fullName evidence="3">GAF domain-containing protein</fullName>
    </recommendedName>
</protein>